<evidence type="ECO:0000259" key="1">
    <source>
        <dbReference type="Pfam" id="PF00814"/>
    </source>
</evidence>
<proteinExistence type="predicted"/>
<evidence type="ECO:0000313" key="3">
    <source>
        <dbReference type="Proteomes" id="UP000244896"/>
    </source>
</evidence>
<protein>
    <recommendedName>
        <fullName evidence="1">Gcp-like domain-containing protein</fullName>
    </recommendedName>
</protein>
<dbReference type="KEGG" id="elut:CKA38_11645"/>
<name>A0A2U8E4X6_9BACT</name>
<gene>
    <name evidence="2" type="ORF">CKA38_11645</name>
</gene>
<dbReference type="SUPFAM" id="SSF53067">
    <property type="entry name" value="Actin-like ATPase domain"/>
    <property type="match status" value="1"/>
</dbReference>
<evidence type="ECO:0000313" key="2">
    <source>
        <dbReference type="EMBL" id="AWI09815.1"/>
    </source>
</evidence>
<keyword evidence="3" id="KW-1185">Reference proteome</keyword>
<dbReference type="Pfam" id="PF00814">
    <property type="entry name" value="TsaD"/>
    <property type="match status" value="1"/>
</dbReference>
<dbReference type="RefSeq" id="WP_108825629.1">
    <property type="nucleotide sequence ID" value="NZ_CP023004.1"/>
</dbReference>
<feature type="domain" description="Gcp-like" evidence="1">
    <location>
        <begin position="59"/>
        <end position="143"/>
    </location>
</feature>
<organism evidence="2 3">
    <name type="scientific">Ereboglobus luteus</name>
    <dbReference type="NCBI Taxonomy" id="1796921"/>
    <lineage>
        <taxon>Bacteria</taxon>
        <taxon>Pseudomonadati</taxon>
        <taxon>Verrucomicrobiota</taxon>
        <taxon>Opitutia</taxon>
        <taxon>Opitutales</taxon>
        <taxon>Opitutaceae</taxon>
        <taxon>Ereboglobus</taxon>
    </lineage>
</organism>
<dbReference type="EMBL" id="CP023004">
    <property type="protein sequence ID" value="AWI09815.1"/>
    <property type="molecule type" value="Genomic_DNA"/>
</dbReference>
<dbReference type="Proteomes" id="UP000244896">
    <property type="component" value="Chromosome"/>
</dbReference>
<dbReference type="InterPro" id="IPR043129">
    <property type="entry name" value="ATPase_NBD"/>
</dbReference>
<reference evidence="2 3" key="1">
    <citation type="journal article" date="2018" name="Syst. Appl. Microbiol.">
        <title>Ereboglobus luteus gen. nov. sp. nov. from cockroach guts, and new insights into the oxygen relationship of the genera Opitutus and Didymococcus (Verrucomicrobia: Opitutaceae).</title>
        <authorList>
            <person name="Tegtmeier D."/>
            <person name="Belitz A."/>
            <person name="Radek R."/>
            <person name="Heimerl T."/>
            <person name="Brune A."/>
        </authorList>
    </citation>
    <scope>NUCLEOTIDE SEQUENCE [LARGE SCALE GENOMIC DNA]</scope>
    <source>
        <strain evidence="2 3">Ho45</strain>
    </source>
</reference>
<dbReference type="InterPro" id="IPR000905">
    <property type="entry name" value="Gcp-like_dom"/>
</dbReference>
<accession>A0A2U8E4X6</accession>
<sequence>MSTNIQQSSTDIPVCATLITQTGPALLIDSASARVQLALLRPDKDALWETQTGEAGTAIFSCAEKLLARASLKIDGVAAFVFCDGPGSVLGIRTAAVALRAWRVLRERPVYSYCSLALAARFLAKTENARNLSLIADARRDTWHHVGIDAEGSVSALRRVPTAELNGALAMPEHFRNWTPLPPDVRVTPYALETMLPALAGEPLFTPAPEPDAFLHEEPVYQTWTPRIHQAG</sequence>
<dbReference type="AlphaFoldDB" id="A0A2U8E4X6"/>
<dbReference type="Gene3D" id="3.30.420.40">
    <property type="match status" value="1"/>
</dbReference>
<dbReference type="OrthoDB" id="194666at2"/>